<dbReference type="AlphaFoldDB" id="A0A101FFR6"/>
<dbReference type="PATRIC" id="fig|85874.4.peg.496"/>
<dbReference type="PIRSF" id="PIRSF011570">
    <property type="entry name" value="SpoVAD"/>
    <property type="match status" value="1"/>
</dbReference>
<dbReference type="SUPFAM" id="SSF53901">
    <property type="entry name" value="Thiolase-like"/>
    <property type="match status" value="1"/>
</dbReference>
<dbReference type="Gene3D" id="3.40.47.40">
    <property type="entry name" value="Stage V sporulation protein AD"/>
    <property type="match status" value="1"/>
</dbReference>
<reference evidence="2" key="1">
    <citation type="journal article" date="2015" name="MBio">
        <title>Genome-Resolved Metagenomic Analysis Reveals Roles for Candidate Phyla and Other Microbial Community Members in Biogeochemical Transformations in Oil Reservoirs.</title>
        <authorList>
            <person name="Hu P."/>
            <person name="Tom L."/>
            <person name="Singh A."/>
            <person name="Thomas B.C."/>
            <person name="Baker B.J."/>
            <person name="Piceno Y.M."/>
            <person name="Andersen G.L."/>
            <person name="Banfield J.F."/>
        </authorList>
    </citation>
    <scope>NUCLEOTIDE SEQUENCE [LARGE SCALE GENOMIC DNA]</scope>
</reference>
<dbReference type="Proteomes" id="UP000053326">
    <property type="component" value="Unassembled WGS sequence"/>
</dbReference>
<dbReference type="InterPro" id="IPR016039">
    <property type="entry name" value="Thiolase-like"/>
</dbReference>
<sequence>MGSRVGKKSFSFSNPPAIVSGATIVGPEEGKGPLAASFDWILDEPLFGEKTWEMAERKMLEESAKLALRKVNLQPQDVEFFLAGDLLNQIISANYAARGLEIPFIGLFGACSTFVEALLLGAMLMDGGFARRVLLASSSHHMTAERQFRFPVEQGVQRPLYSQWTVTVSGALLLDAEGNGPRVVQGTMGKVVDLGVSDVNNMGAAMAPAAADTILTHFQDTGTNPDSYDLIVTGDLGEIGTASLVKLLRMRGYDLEGKLQDCGLLIYDREKQDVHAGGSGCGCVAGVFTAWVLNKMREGLYQQILFLATGALMSPTSSQQGETIPAVAHAAVISAG</sequence>
<gene>
    <name evidence="1" type="ORF">XD66_1081</name>
</gene>
<dbReference type="EMBL" id="LGFO01000140">
    <property type="protein sequence ID" value="KUK36214.1"/>
    <property type="molecule type" value="Genomic_DNA"/>
</dbReference>
<dbReference type="NCBIfam" id="TIGR02845">
    <property type="entry name" value="spore_V_AD"/>
    <property type="match status" value="1"/>
</dbReference>
<dbReference type="InterPro" id="IPR038369">
    <property type="entry name" value="SpoVAD_sf"/>
</dbReference>
<protein>
    <submittedName>
        <fullName evidence="1">Stage V sporulation protein AD</fullName>
    </submittedName>
</protein>
<name>A0A101FFR6_9THEO</name>
<dbReference type="GO" id="GO:0016746">
    <property type="term" value="F:acyltransferase activity"/>
    <property type="evidence" value="ECO:0007669"/>
    <property type="project" value="InterPro"/>
</dbReference>
<accession>A0A101FFR6</accession>
<proteinExistence type="predicted"/>
<organism evidence="1 2">
    <name type="scientific">Thermacetogenium phaeum</name>
    <dbReference type="NCBI Taxonomy" id="85874"/>
    <lineage>
        <taxon>Bacteria</taxon>
        <taxon>Bacillati</taxon>
        <taxon>Bacillota</taxon>
        <taxon>Clostridia</taxon>
        <taxon>Thermoanaerobacterales</taxon>
        <taxon>Thermoanaerobacteraceae</taxon>
        <taxon>Thermacetogenium</taxon>
    </lineage>
</organism>
<dbReference type="InterPro" id="IPR010894">
    <property type="entry name" value="SpoVAD"/>
</dbReference>
<comment type="caution">
    <text evidence="1">The sequence shown here is derived from an EMBL/GenBank/DDBJ whole genome shotgun (WGS) entry which is preliminary data.</text>
</comment>
<dbReference type="NCBIfam" id="NF006160">
    <property type="entry name" value="PRK08304.1"/>
    <property type="match status" value="1"/>
</dbReference>
<dbReference type="Pfam" id="PF07451">
    <property type="entry name" value="SpoVAD"/>
    <property type="match status" value="1"/>
</dbReference>
<evidence type="ECO:0000313" key="2">
    <source>
        <dbReference type="Proteomes" id="UP000053326"/>
    </source>
</evidence>
<evidence type="ECO:0000313" key="1">
    <source>
        <dbReference type="EMBL" id="KUK36214.1"/>
    </source>
</evidence>